<dbReference type="InterPro" id="IPR029787">
    <property type="entry name" value="Nucleotide_cyclase"/>
</dbReference>
<gene>
    <name evidence="5" type="ORF">HKX02_10940</name>
</gene>
<dbReference type="CDD" id="cd01949">
    <property type="entry name" value="GGDEF"/>
    <property type="match status" value="1"/>
</dbReference>
<dbReference type="AlphaFoldDB" id="A0A849KXP7"/>
<evidence type="ECO:0000259" key="4">
    <source>
        <dbReference type="PROSITE" id="PS50887"/>
    </source>
</evidence>
<keyword evidence="3" id="KW-1133">Transmembrane helix</keyword>
<dbReference type="EC" id="2.7.7.65" evidence="1"/>
<keyword evidence="3" id="KW-0812">Transmembrane</keyword>
<dbReference type="GO" id="GO:0005886">
    <property type="term" value="C:plasma membrane"/>
    <property type="evidence" value="ECO:0007669"/>
    <property type="project" value="TreeGrafter"/>
</dbReference>
<feature type="transmembrane region" description="Helical" evidence="3">
    <location>
        <begin position="116"/>
        <end position="134"/>
    </location>
</feature>
<dbReference type="Gene3D" id="3.30.70.270">
    <property type="match status" value="1"/>
</dbReference>
<dbReference type="PANTHER" id="PTHR45138">
    <property type="entry name" value="REGULATORY COMPONENTS OF SENSORY TRANSDUCTION SYSTEM"/>
    <property type="match status" value="1"/>
</dbReference>
<feature type="transmembrane region" description="Helical" evidence="3">
    <location>
        <begin position="146"/>
        <end position="167"/>
    </location>
</feature>
<reference evidence="5 6" key="1">
    <citation type="submission" date="2020-05" db="EMBL/GenBank/DDBJ databases">
        <title>Draft Genome Sequence of Ochrobactrum soli Isolated from Stable Fly Gut.</title>
        <authorList>
            <person name="Pileggi M.T."/>
            <person name="Vazhakkala L.J."/>
            <person name="Wong C.N."/>
        </authorList>
    </citation>
    <scope>NUCLEOTIDE SEQUENCE [LARGE SCALE GENOMIC DNA]</scope>
    <source>
        <strain evidence="5 6">MTP-C0764</strain>
    </source>
</reference>
<dbReference type="PROSITE" id="PS50887">
    <property type="entry name" value="GGDEF"/>
    <property type="match status" value="1"/>
</dbReference>
<dbReference type="Pfam" id="PF00990">
    <property type="entry name" value="GGDEF"/>
    <property type="match status" value="1"/>
</dbReference>
<accession>A0A849KXP7</accession>
<dbReference type="Proteomes" id="UP000574931">
    <property type="component" value="Unassembled WGS sequence"/>
</dbReference>
<dbReference type="FunFam" id="3.30.70.270:FF:000001">
    <property type="entry name" value="Diguanylate cyclase domain protein"/>
    <property type="match status" value="1"/>
</dbReference>
<dbReference type="SMART" id="SM00267">
    <property type="entry name" value="GGDEF"/>
    <property type="match status" value="1"/>
</dbReference>
<comment type="caution">
    <text evidence="5">The sequence shown here is derived from an EMBL/GenBank/DDBJ whole genome shotgun (WGS) entry which is preliminary data.</text>
</comment>
<feature type="transmembrane region" description="Helical" evidence="3">
    <location>
        <begin position="6"/>
        <end position="25"/>
    </location>
</feature>
<sequence length="379" mass="41393">MINSALEWSVPLLILVCGFGLIVAARFGFPTILWGRGLCLLGAGYGLMLFRTATFSAVKPLGEDLLILAGVAVCCRALVYHFKMPKKPVLEIALVMVFLGAAALSLALFQSVRLETLSILSGSASLILASLWQVRAKKKSSSDNVIFVTFIVIFAFLLVQSVVYLFLSDVAPEVGFWSRSFWGVMLQYTGLFGGVILTFSIVLAVSIDLINGYRDMAHTDSLTRVPNRRGLQAFLRSFQLANGSVEPTTIILADIDHFKTVNDRFGHHAGDMVLTDFAQLLQERAGPGSCVARLGGEEFVALLPGTSAAVATTLAEDLRQTFAARRWRHISADLQLTVSFGVTVLEQGEPFKSAIARADSYLYRAKQHGRNRVERDRAA</sequence>
<feature type="transmembrane region" description="Helical" evidence="3">
    <location>
        <begin position="89"/>
        <end position="110"/>
    </location>
</feature>
<feature type="domain" description="GGDEF" evidence="4">
    <location>
        <begin position="246"/>
        <end position="378"/>
    </location>
</feature>
<evidence type="ECO:0000256" key="2">
    <source>
        <dbReference type="ARBA" id="ARBA00034247"/>
    </source>
</evidence>
<feature type="transmembrane region" description="Helical" evidence="3">
    <location>
        <begin position="187"/>
        <end position="210"/>
    </location>
</feature>
<feature type="transmembrane region" description="Helical" evidence="3">
    <location>
        <begin position="32"/>
        <end position="53"/>
    </location>
</feature>
<dbReference type="NCBIfam" id="TIGR00254">
    <property type="entry name" value="GGDEF"/>
    <property type="match status" value="1"/>
</dbReference>
<dbReference type="InterPro" id="IPR043128">
    <property type="entry name" value="Rev_trsase/Diguanyl_cyclase"/>
</dbReference>
<organism evidence="5 6">
    <name type="scientific">Ochrobactrum soli</name>
    <dbReference type="NCBI Taxonomy" id="2448455"/>
    <lineage>
        <taxon>Bacteria</taxon>
        <taxon>Pseudomonadati</taxon>
        <taxon>Pseudomonadota</taxon>
        <taxon>Alphaproteobacteria</taxon>
        <taxon>Hyphomicrobiales</taxon>
        <taxon>Brucellaceae</taxon>
        <taxon>Brucella/Ochrobactrum group</taxon>
        <taxon>Ochrobactrum</taxon>
    </lineage>
</organism>
<dbReference type="InterPro" id="IPR050469">
    <property type="entry name" value="Diguanylate_Cyclase"/>
</dbReference>
<dbReference type="EMBL" id="JABFCY010000006">
    <property type="protein sequence ID" value="NNU60772.1"/>
    <property type="molecule type" value="Genomic_DNA"/>
</dbReference>
<comment type="catalytic activity">
    <reaction evidence="2">
        <text>2 GTP = 3',3'-c-di-GMP + 2 diphosphate</text>
        <dbReference type="Rhea" id="RHEA:24898"/>
        <dbReference type="ChEBI" id="CHEBI:33019"/>
        <dbReference type="ChEBI" id="CHEBI:37565"/>
        <dbReference type="ChEBI" id="CHEBI:58805"/>
        <dbReference type="EC" id="2.7.7.65"/>
    </reaction>
</comment>
<evidence type="ECO:0000256" key="3">
    <source>
        <dbReference type="SAM" id="Phobius"/>
    </source>
</evidence>
<dbReference type="GO" id="GO:0052621">
    <property type="term" value="F:diguanylate cyclase activity"/>
    <property type="evidence" value="ECO:0007669"/>
    <property type="project" value="UniProtKB-EC"/>
</dbReference>
<dbReference type="PANTHER" id="PTHR45138:SF9">
    <property type="entry name" value="DIGUANYLATE CYCLASE DGCM-RELATED"/>
    <property type="match status" value="1"/>
</dbReference>
<feature type="transmembrane region" description="Helical" evidence="3">
    <location>
        <begin position="65"/>
        <end position="82"/>
    </location>
</feature>
<dbReference type="SUPFAM" id="SSF55073">
    <property type="entry name" value="Nucleotide cyclase"/>
    <property type="match status" value="1"/>
</dbReference>
<evidence type="ECO:0000256" key="1">
    <source>
        <dbReference type="ARBA" id="ARBA00012528"/>
    </source>
</evidence>
<proteinExistence type="predicted"/>
<evidence type="ECO:0000313" key="5">
    <source>
        <dbReference type="EMBL" id="NNU60772.1"/>
    </source>
</evidence>
<keyword evidence="6" id="KW-1185">Reference proteome</keyword>
<dbReference type="InterPro" id="IPR000160">
    <property type="entry name" value="GGDEF_dom"/>
</dbReference>
<name>A0A849KXP7_9HYPH</name>
<keyword evidence="3" id="KW-0472">Membrane</keyword>
<dbReference type="GO" id="GO:0043709">
    <property type="term" value="P:cell adhesion involved in single-species biofilm formation"/>
    <property type="evidence" value="ECO:0007669"/>
    <property type="project" value="TreeGrafter"/>
</dbReference>
<dbReference type="GO" id="GO:1902201">
    <property type="term" value="P:negative regulation of bacterial-type flagellum-dependent cell motility"/>
    <property type="evidence" value="ECO:0007669"/>
    <property type="project" value="TreeGrafter"/>
</dbReference>
<evidence type="ECO:0000313" key="6">
    <source>
        <dbReference type="Proteomes" id="UP000574931"/>
    </source>
</evidence>
<protein>
    <recommendedName>
        <fullName evidence="1">diguanylate cyclase</fullName>
        <ecNumber evidence="1">2.7.7.65</ecNumber>
    </recommendedName>
</protein>